<feature type="domain" description="DUF2779" evidence="1">
    <location>
        <begin position="297"/>
        <end position="419"/>
    </location>
</feature>
<dbReference type="KEGG" id="woc:BA177_12300"/>
<evidence type="ECO:0000259" key="1">
    <source>
        <dbReference type="Pfam" id="PF11074"/>
    </source>
</evidence>
<dbReference type="EMBL" id="CP016268">
    <property type="protein sequence ID" value="ANO51877.1"/>
    <property type="molecule type" value="Genomic_DNA"/>
</dbReference>
<sequence>MINTKPHLSKSRLLSAWQCPKRLHLEQHHPELGETSLSTESLFATGNQVGAIAKALYDNNDSIEIPYDKGLTAALHQTTQLLASNFHQPLFEATLHHDGVLVRVDVLLPDGDHWRAIEIKASASVKDVHIIDCAIQYWVLRGQGVELSSISIGHINNQFVYQGDGNYDGLITEVDVTERVLERLHEVPELIAKGRAALSGGVPDVAVGAHCSSPYDCPFQSHCWPMDTEYPLTGLRGGKDKLGALVAAGYRDIRDLGPATDELSSVQKRIYRVTCTGEAEVRDGARKAIAALGFPRYYLDFETIAPAVPIWAGTRPYAAAAVQWSCHIEEADGVIRHEEFLDLSGEPPMRPLAESLISCLGTDGPVLMYTSYERTVINGLARLFPDLAAALRAIADRLVDLYPIVRNHYYHPKMLGSWSIKAVLPAMVPEMSYAGLEGINEGMGAADGFLEAINPATDSARKQALEEQLLRYCRFDTEAMVEIVRVLAAEA</sequence>
<dbReference type="STRING" id="1548547.BA177_12300"/>
<organism evidence="2 3">
    <name type="scientific">Woeseia oceani</name>
    <dbReference type="NCBI Taxonomy" id="1548547"/>
    <lineage>
        <taxon>Bacteria</taxon>
        <taxon>Pseudomonadati</taxon>
        <taxon>Pseudomonadota</taxon>
        <taxon>Gammaproteobacteria</taxon>
        <taxon>Woeseiales</taxon>
        <taxon>Woeseiaceae</taxon>
        <taxon>Woeseia</taxon>
    </lineage>
</organism>
<dbReference type="RefSeq" id="WP_068616614.1">
    <property type="nucleotide sequence ID" value="NZ_CP016268.1"/>
</dbReference>
<reference evidence="2 3" key="1">
    <citation type="submission" date="2016-06" db="EMBL/GenBank/DDBJ databases">
        <title>Complete genome sequence of a deep-branching marine Gamma Proteobacterium Woeseia oceani type strain XK5.</title>
        <authorList>
            <person name="Mu D."/>
            <person name="Du Z."/>
        </authorList>
    </citation>
    <scope>NUCLEOTIDE SEQUENCE [LARGE SCALE GENOMIC DNA]</scope>
    <source>
        <strain evidence="2 3">XK5</strain>
    </source>
</reference>
<dbReference type="InterPro" id="IPR011604">
    <property type="entry name" value="PDDEXK-like_dom_sf"/>
</dbReference>
<accession>A0A193LH89</accession>
<gene>
    <name evidence="2" type="ORF">BA177_12300</name>
</gene>
<protein>
    <recommendedName>
        <fullName evidence="1">DUF2779 domain-containing protein</fullName>
    </recommendedName>
</protein>
<proteinExistence type="predicted"/>
<dbReference type="InterPro" id="IPR021301">
    <property type="entry name" value="DUF2779"/>
</dbReference>
<dbReference type="AlphaFoldDB" id="A0A193LH89"/>
<dbReference type="Gene3D" id="3.90.320.10">
    <property type="match status" value="1"/>
</dbReference>
<dbReference type="Pfam" id="PF11074">
    <property type="entry name" value="DUF2779"/>
    <property type="match status" value="1"/>
</dbReference>
<evidence type="ECO:0000313" key="3">
    <source>
        <dbReference type="Proteomes" id="UP000092695"/>
    </source>
</evidence>
<name>A0A193LH89_9GAMM</name>
<evidence type="ECO:0000313" key="2">
    <source>
        <dbReference type="EMBL" id="ANO51877.1"/>
    </source>
</evidence>
<dbReference type="OrthoDB" id="9783873at2"/>
<dbReference type="Proteomes" id="UP000092695">
    <property type="component" value="Chromosome"/>
</dbReference>
<keyword evidence="3" id="KW-1185">Reference proteome</keyword>